<name>A0A4V2S5H2_9ACTN</name>
<dbReference type="RefSeq" id="WP_132144500.1">
    <property type="nucleotide sequence ID" value="NZ_SLWR01000001.1"/>
</dbReference>
<evidence type="ECO:0000256" key="1">
    <source>
        <dbReference type="ARBA" id="ARBA00007553"/>
    </source>
</evidence>
<dbReference type="GO" id="GO:0008745">
    <property type="term" value="F:N-acetylmuramoyl-L-alanine amidase activity"/>
    <property type="evidence" value="ECO:0007669"/>
    <property type="project" value="InterPro"/>
</dbReference>
<dbReference type="SMART" id="SM00701">
    <property type="entry name" value="PGRP"/>
    <property type="match status" value="1"/>
</dbReference>
<dbReference type="EMBL" id="SLWR01000001">
    <property type="protein sequence ID" value="TCO52140.1"/>
    <property type="molecule type" value="Genomic_DNA"/>
</dbReference>
<evidence type="ECO:0000259" key="2">
    <source>
        <dbReference type="SMART" id="SM00701"/>
    </source>
</evidence>
<protein>
    <submittedName>
        <fullName evidence="3">N-acetylmuramoyl-L-alanine amidase</fullName>
    </submittedName>
</protein>
<dbReference type="AlphaFoldDB" id="A0A4V2S5H2"/>
<dbReference type="InterPro" id="IPR006619">
    <property type="entry name" value="PGRP_domain_met/bac"/>
</dbReference>
<reference evidence="3 4" key="1">
    <citation type="journal article" date="2015" name="Stand. Genomic Sci.">
        <title>Genomic Encyclopedia of Bacterial and Archaeal Type Strains, Phase III: the genomes of soil and plant-associated and newly described type strains.</title>
        <authorList>
            <person name="Whitman W.B."/>
            <person name="Woyke T."/>
            <person name="Klenk H.P."/>
            <person name="Zhou Y."/>
            <person name="Lilburn T.G."/>
            <person name="Beck B.J."/>
            <person name="De Vos P."/>
            <person name="Vandamme P."/>
            <person name="Eisen J.A."/>
            <person name="Garrity G."/>
            <person name="Hugenholtz P."/>
            <person name="Kyrpides N.C."/>
        </authorList>
    </citation>
    <scope>NUCLEOTIDE SEQUENCE [LARGE SCALE GENOMIC DNA]</scope>
    <source>
        <strain evidence="3 4">VKM Ac-2541</strain>
    </source>
</reference>
<accession>A0A4V2S5H2</accession>
<feature type="domain" description="Peptidoglycan recognition protein family" evidence="2">
    <location>
        <begin position="2"/>
        <end position="152"/>
    </location>
</feature>
<dbReference type="Proteomes" id="UP000295573">
    <property type="component" value="Unassembled WGS sequence"/>
</dbReference>
<keyword evidence="4" id="KW-1185">Reference proteome</keyword>
<dbReference type="PANTHER" id="PTHR11022:SF41">
    <property type="entry name" value="PEPTIDOGLYCAN-RECOGNITION PROTEIN LC-RELATED"/>
    <property type="match status" value="1"/>
</dbReference>
<dbReference type="SUPFAM" id="SSF55846">
    <property type="entry name" value="N-acetylmuramoyl-L-alanine amidase-like"/>
    <property type="match status" value="1"/>
</dbReference>
<sequence length="251" mass="26992">MVEYLPRSAWNARPPNGGPGSLTVSRVEGAVIHWPGTGSTSVIHSYAAVASALRGWQNYHMDERGWSDIAYQVAVDQAGRAWTLRGLRTQSGANGNNDLNERYGAILLVLVTGEQPTAAMKATTRAVIADFRKIFPRGTAIRPHSAVRPAGTDCPGDAARAAIARGDFTPRAPEEDYMSTPEAKAQLDRIEKLLAALATAEAGRYSDLARRVDGLTDQEAGRYQYYAGKFQAILAELADDPASPVTAEPPQ</sequence>
<dbReference type="Gene3D" id="3.40.80.10">
    <property type="entry name" value="Peptidoglycan recognition protein-like"/>
    <property type="match status" value="1"/>
</dbReference>
<organism evidence="3 4">
    <name type="scientific">Kribbella antiqua</name>
    <dbReference type="NCBI Taxonomy" id="2512217"/>
    <lineage>
        <taxon>Bacteria</taxon>
        <taxon>Bacillati</taxon>
        <taxon>Actinomycetota</taxon>
        <taxon>Actinomycetes</taxon>
        <taxon>Propionibacteriales</taxon>
        <taxon>Kribbellaceae</taxon>
        <taxon>Kribbella</taxon>
    </lineage>
</organism>
<dbReference type="InterPro" id="IPR015510">
    <property type="entry name" value="PGRP"/>
</dbReference>
<gene>
    <name evidence="3" type="ORF">EV646_1011137</name>
</gene>
<evidence type="ECO:0000313" key="3">
    <source>
        <dbReference type="EMBL" id="TCO52140.1"/>
    </source>
</evidence>
<comment type="similarity">
    <text evidence="1">Belongs to the N-acetylmuramoyl-L-alanine amidase 2 family.</text>
</comment>
<dbReference type="InterPro" id="IPR002502">
    <property type="entry name" value="Amidase_domain"/>
</dbReference>
<proteinExistence type="inferred from homology"/>
<dbReference type="InterPro" id="IPR036505">
    <property type="entry name" value="Amidase/PGRP_sf"/>
</dbReference>
<evidence type="ECO:0000313" key="4">
    <source>
        <dbReference type="Proteomes" id="UP000295573"/>
    </source>
</evidence>
<dbReference type="OrthoDB" id="514320at2"/>
<comment type="caution">
    <text evidence="3">The sequence shown here is derived from an EMBL/GenBank/DDBJ whole genome shotgun (WGS) entry which is preliminary data.</text>
</comment>
<dbReference type="GO" id="GO:0009253">
    <property type="term" value="P:peptidoglycan catabolic process"/>
    <property type="evidence" value="ECO:0007669"/>
    <property type="project" value="InterPro"/>
</dbReference>
<dbReference type="CDD" id="cd06583">
    <property type="entry name" value="PGRP"/>
    <property type="match status" value="1"/>
</dbReference>
<dbReference type="PANTHER" id="PTHR11022">
    <property type="entry name" value="PEPTIDOGLYCAN RECOGNITION PROTEIN"/>
    <property type="match status" value="1"/>
</dbReference>
<dbReference type="GO" id="GO:0008270">
    <property type="term" value="F:zinc ion binding"/>
    <property type="evidence" value="ECO:0007669"/>
    <property type="project" value="InterPro"/>
</dbReference>